<dbReference type="Pfam" id="PF13450">
    <property type="entry name" value="NAD_binding_8"/>
    <property type="match status" value="1"/>
</dbReference>
<evidence type="ECO:0000313" key="2">
    <source>
        <dbReference type="EMBL" id="MBB3668254.1"/>
    </source>
</evidence>
<name>A0A7W5TX17_9MICC</name>
<dbReference type="EMBL" id="JACIBT010000024">
    <property type="protein sequence ID" value="MBB3668497.1"/>
    <property type="molecule type" value="Genomic_DNA"/>
</dbReference>
<proteinExistence type="predicted"/>
<feature type="compositionally biased region" description="Basic residues" evidence="1">
    <location>
        <begin position="252"/>
        <end position="262"/>
    </location>
</feature>
<dbReference type="RefSeq" id="WP_183358661.1">
    <property type="nucleotide sequence ID" value="NZ_BAABKR010000001.1"/>
</dbReference>
<dbReference type="PANTHER" id="PTHR10668:SF105">
    <property type="entry name" value="DEHYDROGENASE-RELATED"/>
    <property type="match status" value="1"/>
</dbReference>
<dbReference type="Gene3D" id="3.90.660.50">
    <property type="match status" value="1"/>
</dbReference>
<accession>A0A7W5TX17</accession>
<dbReference type="PROSITE" id="PS51257">
    <property type="entry name" value="PROKAR_LIPOPROTEIN"/>
    <property type="match status" value="1"/>
</dbReference>
<dbReference type="AlphaFoldDB" id="A0A7W5TX17"/>
<dbReference type="SUPFAM" id="SSF51905">
    <property type="entry name" value="FAD/NAD(P)-binding domain"/>
    <property type="match status" value="1"/>
</dbReference>
<evidence type="ECO:0000313" key="3">
    <source>
        <dbReference type="EMBL" id="MBB3668497.1"/>
    </source>
</evidence>
<comment type="caution">
    <text evidence="2">The sequence shown here is derived from an EMBL/GenBank/DDBJ whole genome shotgun (WGS) entry which is preliminary data.</text>
</comment>
<organism evidence="2 4">
    <name type="scientific">Garicola koreensis</name>
    <dbReference type="NCBI Taxonomy" id="1262554"/>
    <lineage>
        <taxon>Bacteria</taxon>
        <taxon>Bacillati</taxon>
        <taxon>Actinomycetota</taxon>
        <taxon>Actinomycetes</taxon>
        <taxon>Micrococcales</taxon>
        <taxon>Micrococcaceae</taxon>
        <taxon>Garicola</taxon>
    </lineage>
</organism>
<sequence length="518" mass="53573">MTQRAAVVGSGPNGLAAACRLARAGWEVTVYEAGPTPGGAARSAELFGPGIISDLGASIHPLSAASPAYDELLGHHDVEWAQPQIPAAHGIDGEPPALLHASLEETAEALGRDGDLWRWVVGPLTDNWDQVRQAVLNPPLGRASFTRIGRAAALMQLGSAGAMPASSLMRSFSTERARALFAGLAAHSTAPLSNPLTAAVGLAFGAAAHAQGWPAVRGGTQKLVDALVAELRSHGGDIRTGFRVTGVQQVPKRGRSAGRPRRWRVEGSAAHQRGTGEATGEPTGSSAGQQEADVVVLDLTPAQVLGLQGLPLAPRARGSLRRWDYGPGVVKVDYLLDGPIPWQHPELARAGTVHLGGSGRQVVASEAAANRGVLPGRPYVLLAQPSAADSTRTPDERTVCWAYAHVPNGLDDAGVARTVRLIDAEITRQAPNFRRSVLQRMIWGPAQLEGWNANLVGGSVSGGVAGLRTTLSGPVSALRPYSAGVDGVFLCSSATPPGGGAHGMSGFNAAASVLDERG</sequence>
<keyword evidence="4" id="KW-1185">Reference proteome</keyword>
<dbReference type="PANTHER" id="PTHR10668">
    <property type="entry name" value="PHYTOENE DEHYDROGENASE"/>
    <property type="match status" value="1"/>
</dbReference>
<dbReference type="Gene3D" id="3.50.50.60">
    <property type="entry name" value="FAD/NAD(P)-binding domain"/>
    <property type="match status" value="2"/>
</dbReference>
<dbReference type="PRINTS" id="PR00419">
    <property type="entry name" value="ADXRDTASE"/>
</dbReference>
<protein>
    <submittedName>
        <fullName evidence="2">Phytoene dehydrogenase-like protein</fullName>
    </submittedName>
</protein>
<dbReference type="EMBL" id="JACIBT010000011">
    <property type="protein sequence ID" value="MBB3668254.1"/>
    <property type="molecule type" value="Genomic_DNA"/>
</dbReference>
<dbReference type="Proteomes" id="UP000547528">
    <property type="component" value="Unassembled WGS sequence"/>
</dbReference>
<reference evidence="2 4" key="1">
    <citation type="submission" date="2020-08" db="EMBL/GenBank/DDBJ databases">
        <title>Sequencing the genomes of 1000 actinobacteria strains.</title>
        <authorList>
            <person name="Klenk H.-P."/>
        </authorList>
    </citation>
    <scope>NUCLEOTIDE SEQUENCE [LARGE SCALE GENOMIC DNA]</scope>
    <source>
        <strain evidence="2 4">DSM 28238</strain>
    </source>
</reference>
<evidence type="ECO:0000313" key="4">
    <source>
        <dbReference type="Proteomes" id="UP000547528"/>
    </source>
</evidence>
<gene>
    <name evidence="2" type="ORF">FHX47_001883</name>
    <name evidence="3" type="ORF">FHX47_002137</name>
</gene>
<feature type="region of interest" description="Disordered" evidence="1">
    <location>
        <begin position="250"/>
        <end position="289"/>
    </location>
</feature>
<dbReference type="InterPro" id="IPR036188">
    <property type="entry name" value="FAD/NAD-bd_sf"/>
</dbReference>
<evidence type="ECO:0000256" key="1">
    <source>
        <dbReference type="SAM" id="MobiDB-lite"/>
    </source>
</evidence>